<proteinExistence type="predicted"/>
<reference evidence="4 5" key="1">
    <citation type="submission" date="2022-10" db="EMBL/GenBank/DDBJ databases">
        <title>Host association and intracellularity evolved multiple times independently in the Rickettsiales.</title>
        <authorList>
            <person name="Castelli M."/>
            <person name="Nardi T."/>
            <person name="Gammuto L."/>
            <person name="Bellinzona G."/>
            <person name="Sabaneyeva E."/>
            <person name="Potekhin A."/>
            <person name="Serra V."/>
            <person name="Petroni G."/>
            <person name="Sassera D."/>
        </authorList>
    </citation>
    <scope>NUCLEOTIDE SEQUENCE [LARGE SCALE GENOMIC DNA]</scope>
    <source>
        <strain evidence="4 5">Kr 154-4</strain>
    </source>
</reference>
<dbReference type="InterPro" id="IPR029063">
    <property type="entry name" value="SAM-dependent_MTases_sf"/>
</dbReference>
<dbReference type="Proteomes" id="UP001326613">
    <property type="component" value="Chromosome"/>
</dbReference>
<organism evidence="4 5">
    <name type="scientific">Candidatus Trichorickettsia mobilis</name>
    <dbReference type="NCBI Taxonomy" id="1346319"/>
    <lineage>
        <taxon>Bacteria</taxon>
        <taxon>Pseudomonadati</taxon>
        <taxon>Pseudomonadota</taxon>
        <taxon>Alphaproteobacteria</taxon>
        <taxon>Rickettsiales</taxon>
        <taxon>Rickettsiaceae</taxon>
        <taxon>Rickettsieae</taxon>
        <taxon>Candidatus Trichorickettsia</taxon>
    </lineage>
</organism>
<dbReference type="CDD" id="cd02440">
    <property type="entry name" value="AdoMet_MTases"/>
    <property type="match status" value="1"/>
</dbReference>
<dbReference type="SUPFAM" id="SSF53335">
    <property type="entry name" value="S-adenosyl-L-methionine-dependent methyltransferases"/>
    <property type="match status" value="1"/>
</dbReference>
<dbReference type="EMBL" id="CP112932">
    <property type="protein sequence ID" value="WPY00243.1"/>
    <property type="molecule type" value="Genomic_DNA"/>
</dbReference>
<dbReference type="Pfam" id="PF13847">
    <property type="entry name" value="Methyltransf_31"/>
    <property type="match status" value="1"/>
</dbReference>
<evidence type="ECO:0000259" key="3">
    <source>
        <dbReference type="Pfam" id="PF21782"/>
    </source>
</evidence>
<keyword evidence="5" id="KW-1185">Reference proteome</keyword>
<accession>A0ABZ0UQC4</accession>
<dbReference type="InterPro" id="IPR048976">
    <property type="entry name" value="WHD_PKMT"/>
</dbReference>
<gene>
    <name evidence="4" type="ORF">Trichorick_00115</name>
</gene>
<dbReference type="Gene3D" id="3.40.50.150">
    <property type="entry name" value="Vaccinia Virus protein VP39"/>
    <property type="match status" value="1"/>
</dbReference>
<keyword evidence="4" id="KW-0489">Methyltransferase</keyword>
<sequence>MTISDKSPTSNDSYDEFPYESYPFPHTRPEYLRTIGVLFGMTPPTLKTARVLELGCSNGGNIINFAETYPKSYSLGVDLSKTEIEHGHKLIQKLGLKNIELKHMSITDLDESFGKFDYIICHGVFSWVPDAVKDKILEISNKLLNKNGISFISYNVLPGWNMVNNIRDMMLFHSSIFEDTHNKVKQAKLFLDFVNDSLQDSTAPYAKFLKEEALALAKHEDQYLRHEYLAEENTPFYFHKFMDLARAHSLNYLGDANIQTMYLGNLPAHASEKLAVINDIVRTEQYIDFIYNRRFRCTLLVGKDTVINRAITSEILDQFYTMCMLSADKLESDIDLSNALESITFSLIESTATSISTSSPIMKAIFYSYIDNIGNPLKINKLLHVASTKLPQFALQDFIQEFNNNIGKLVLSGYIKLFESKPASIFEISAKPKASNLARYQAAHASINKLWITTQINQLLAIQLPDKYVLELLDGNHNLEQITTKLTDKFVKGELVAAEGDVKITDKATLKNLASKCVESSLEKFRRNFILVA</sequence>
<evidence type="ECO:0000259" key="2">
    <source>
        <dbReference type="Pfam" id="PF13847"/>
    </source>
</evidence>
<keyword evidence="4" id="KW-0808">Transferase</keyword>
<evidence type="ECO:0000313" key="5">
    <source>
        <dbReference type="Proteomes" id="UP001326613"/>
    </source>
</evidence>
<dbReference type="RefSeq" id="WP_323738332.1">
    <property type="nucleotide sequence ID" value="NZ_CP112932.1"/>
</dbReference>
<dbReference type="GO" id="GO:0032259">
    <property type="term" value="P:methylation"/>
    <property type="evidence" value="ECO:0007669"/>
    <property type="project" value="UniProtKB-KW"/>
</dbReference>
<dbReference type="InterPro" id="IPR050723">
    <property type="entry name" value="CFA/CMAS"/>
</dbReference>
<dbReference type="InterPro" id="IPR025714">
    <property type="entry name" value="Methyltranfer_dom"/>
</dbReference>
<dbReference type="PANTHER" id="PTHR43667">
    <property type="entry name" value="CYCLOPROPANE-FATTY-ACYL-PHOSPHOLIPID SYNTHASE"/>
    <property type="match status" value="1"/>
</dbReference>
<dbReference type="Pfam" id="PF10119">
    <property type="entry name" value="MethyTransf_Reg"/>
    <property type="match status" value="1"/>
</dbReference>
<name>A0ABZ0UQC4_9RICK</name>
<protein>
    <submittedName>
        <fullName evidence="4">Methyltransferase domain-containing protein</fullName>
    </submittedName>
</protein>
<feature type="domain" description="Methyltransferase" evidence="2">
    <location>
        <begin position="48"/>
        <end position="156"/>
    </location>
</feature>
<dbReference type="PANTHER" id="PTHR43667:SF2">
    <property type="entry name" value="FATTY ACID C-METHYL TRANSFERASE"/>
    <property type="match status" value="1"/>
</dbReference>
<evidence type="ECO:0000313" key="4">
    <source>
        <dbReference type="EMBL" id="WPY00243.1"/>
    </source>
</evidence>
<feature type="domain" description="PKMT C-terminal winged helix" evidence="3">
    <location>
        <begin position="431"/>
        <end position="528"/>
    </location>
</feature>
<dbReference type="Pfam" id="PF21782">
    <property type="entry name" value="WHD_PKMT"/>
    <property type="match status" value="1"/>
</dbReference>
<dbReference type="GO" id="GO:0008168">
    <property type="term" value="F:methyltransferase activity"/>
    <property type="evidence" value="ECO:0007669"/>
    <property type="project" value="UniProtKB-KW"/>
</dbReference>
<evidence type="ECO:0000259" key="1">
    <source>
        <dbReference type="Pfam" id="PF10119"/>
    </source>
</evidence>
<feature type="domain" description="Methyltransferase regulatory" evidence="1">
    <location>
        <begin position="221"/>
        <end position="301"/>
    </location>
</feature>
<dbReference type="InterPro" id="IPR018773">
    <property type="entry name" value="MeTrfase_reg_dom_prd"/>
</dbReference>